<evidence type="ECO:0000256" key="1">
    <source>
        <dbReference type="ARBA" id="ARBA00005254"/>
    </source>
</evidence>
<evidence type="ECO:0000256" key="2">
    <source>
        <dbReference type="RuleBase" id="RU003707"/>
    </source>
</evidence>
<dbReference type="Gene3D" id="1.10.12.10">
    <property type="entry name" value="Lyase 2-enoyl-coa Hydratase, Chain A, domain 2"/>
    <property type="match status" value="1"/>
</dbReference>
<evidence type="ECO:0000313" key="3">
    <source>
        <dbReference type="EMBL" id="GLR25280.1"/>
    </source>
</evidence>
<dbReference type="SUPFAM" id="SSF52096">
    <property type="entry name" value="ClpP/crotonase"/>
    <property type="match status" value="1"/>
</dbReference>
<dbReference type="CDD" id="cd06558">
    <property type="entry name" value="crotonase-like"/>
    <property type="match status" value="1"/>
</dbReference>
<dbReference type="PROSITE" id="PS00166">
    <property type="entry name" value="ENOYL_COA_HYDRATASE"/>
    <property type="match status" value="1"/>
</dbReference>
<dbReference type="Pfam" id="PF00378">
    <property type="entry name" value="ECH_1"/>
    <property type="match status" value="1"/>
</dbReference>
<reference evidence="4" key="1">
    <citation type="journal article" date="2019" name="Int. J. Syst. Evol. Microbiol.">
        <title>The Global Catalogue of Microorganisms (GCM) 10K type strain sequencing project: providing services to taxonomists for standard genome sequencing and annotation.</title>
        <authorList>
            <consortium name="The Broad Institute Genomics Platform"/>
            <consortium name="The Broad Institute Genome Sequencing Center for Infectious Disease"/>
            <person name="Wu L."/>
            <person name="Ma J."/>
        </authorList>
    </citation>
    <scope>NUCLEOTIDE SEQUENCE [LARGE SCALE GENOMIC DNA]</scope>
    <source>
        <strain evidence="4">NBRC 105857</strain>
    </source>
</reference>
<gene>
    <name evidence="3" type="ORF">GCM10007875_03680</name>
</gene>
<dbReference type="RefSeq" id="WP_284279619.1">
    <property type="nucleotide sequence ID" value="NZ_BSOJ01000006.1"/>
</dbReference>
<sequence>MTEQAPAVLESRDGKVVTLTLNRPQVKNAMNGEMVERLIESFKRLGQDEDTHAIVLAANGDAFCSGADLGYMLQMAQNAGANAQSGHTLTHLFRGIAECPKPVVARVHGLCFAGATGLVSACDIVVASSNVTFSLPEVKIGLIPATISPFVIQAMGVQAARRYFITGEVFTAQKAHALGMVHELCEPDSLDLTVQAMVDNLRKCAPQAMAECKALVREVSRMNITADATHAHLAERLARVRSGAEAAEGMQAFLEKRKPKWVA</sequence>
<dbReference type="Gene3D" id="3.90.226.10">
    <property type="entry name" value="2-enoyl-CoA Hydratase, Chain A, domain 1"/>
    <property type="match status" value="1"/>
</dbReference>
<comment type="caution">
    <text evidence="3">The sequence shown here is derived from an EMBL/GenBank/DDBJ whole genome shotgun (WGS) entry which is preliminary data.</text>
</comment>
<keyword evidence="4" id="KW-1185">Reference proteome</keyword>
<dbReference type="PANTHER" id="PTHR42964">
    <property type="entry name" value="ENOYL-COA HYDRATASE"/>
    <property type="match status" value="1"/>
</dbReference>
<dbReference type="InterPro" id="IPR001753">
    <property type="entry name" value="Enoyl-CoA_hydra/iso"/>
</dbReference>
<accession>A0ABQ5YL53</accession>
<evidence type="ECO:0000313" key="4">
    <source>
        <dbReference type="Proteomes" id="UP001156664"/>
    </source>
</evidence>
<dbReference type="EMBL" id="BSOJ01000006">
    <property type="protein sequence ID" value="GLR25280.1"/>
    <property type="molecule type" value="Genomic_DNA"/>
</dbReference>
<dbReference type="InterPro" id="IPR018376">
    <property type="entry name" value="Enoyl-CoA_hyd/isom_CS"/>
</dbReference>
<dbReference type="InterPro" id="IPR014748">
    <property type="entry name" value="Enoyl-CoA_hydra_C"/>
</dbReference>
<dbReference type="PANTHER" id="PTHR42964:SF1">
    <property type="entry name" value="POLYKETIDE BIOSYNTHESIS ENOYL-COA HYDRATASE PKSH-RELATED"/>
    <property type="match status" value="1"/>
</dbReference>
<name>A0ABQ5YL53_9BURK</name>
<dbReference type="InterPro" id="IPR051683">
    <property type="entry name" value="Enoyl-CoA_Hydratase/Isomerase"/>
</dbReference>
<proteinExistence type="inferred from homology"/>
<protein>
    <submittedName>
        <fullName evidence="3">Enoyl-CoA hydratase</fullName>
    </submittedName>
</protein>
<organism evidence="3 4">
    <name type="scientific">Limnobacter litoralis</name>
    <dbReference type="NCBI Taxonomy" id="481366"/>
    <lineage>
        <taxon>Bacteria</taxon>
        <taxon>Pseudomonadati</taxon>
        <taxon>Pseudomonadota</taxon>
        <taxon>Betaproteobacteria</taxon>
        <taxon>Burkholderiales</taxon>
        <taxon>Burkholderiaceae</taxon>
        <taxon>Limnobacter</taxon>
    </lineage>
</organism>
<dbReference type="Proteomes" id="UP001156664">
    <property type="component" value="Unassembled WGS sequence"/>
</dbReference>
<comment type="similarity">
    <text evidence="1 2">Belongs to the enoyl-CoA hydratase/isomerase family.</text>
</comment>
<dbReference type="InterPro" id="IPR029045">
    <property type="entry name" value="ClpP/crotonase-like_dom_sf"/>
</dbReference>